<dbReference type="AlphaFoldDB" id="A0A8S1HND7"/>
<feature type="transmembrane region" description="Helical" evidence="5">
    <location>
        <begin position="109"/>
        <end position="132"/>
    </location>
</feature>
<dbReference type="Proteomes" id="UP000835052">
    <property type="component" value="Unassembled WGS sequence"/>
</dbReference>
<dbReference type="EMBL" id="CAJGYM010000078">
    <property type="protein sequence ID" value="CAD6196732.1"/>
    <property type="molecule type" value="Genomic_DNA"/>
</dbReference>
<gene>
    <name evidence="6" type="ORF">CAUJ_LOCUS12644</name>
</gene>
<evidence type="ECO:0000256" key="2">
    <source>
        <dbReference type="ARBA" id="ARBA00022692"/>
    </source>
</evidence>
<feature type="transmembrane region" description="Helical" evidence="5">
    <location>
        <begin position="202"/>
        <end position="219"/>
    </location>
</feature>
<accession>A0A8S1HND7</accession>
<keyword evidence="3 5" id="KW-1133">Transmembrane helix</keyword>
<dbReference type="PANTHER" id="PTHR12489:SF1">
    <property type="entry name" value="LP10272P"/>
    <property type="match status" value="1"/>
</dbReference>
<evidence type="ECO:0000313" key="7">
    <source>
        <dbReference type="Proteomes" id="UP000835052"/>
    </source>
</evidence>
<evidence type="ECO:0000256" key="1">
    <source>
        <dbReference type="ARBA" id="ARBA00004141"/>
    </source>
</evidence>
<dbReference type="OrthoDB" id="5873721at2759"/>
<dbReference type="Pfam" id="PF10242">
    <property type="entry name" value="L_HMGIC_fpl"/>
    <property type="match status" value="1"/>
</dbReference>
<feature type="transmembrane region" description="Helical" evidence="5">
    <location>
        <begin position="79"/>
        <end position="102"/>
    </location>
</feature>
<sequence>MQQFSLAYHSIYVRNWRVLGAIWVLCALSTTVLQTLVLIHPAWIGNDEGGYFGLYDYCGTNECSWSPFRVRPLSFSFELSAFMVLSATVLSVLAVFSILLLVLLRDRYVFLLCSWMHLFSFMAMLGGCVVYPNGWENPRVREICESKKYNLGLCQLRWPYLLAFVLIFDQLTLSMLGFVAFQLTFWLETVRFRASVEETRPSLCGLLFVVTLFCSVFYFCRFRIKEPQEGSRTVPFIQFHGQESYQCKNLIIHTAAPD</sequence>
<evidence type="ECO:0000256" key="3">
    <source>
        <dbReference type="ARBA" id="ARBA00022989"/>
    </source>
</evidence>
<name>A0A8S1HND7_9PELO</name>
<dbReference type="PANTHER" id="PTHR12489">
    <property type="entry name" value="LIPOMA HMGIC FUSION PARTNER-LIKE PROTEIN"/>
    <property type="match status" value="1"/>
</dbReference>
<keyword evidence="4 5" id="KW-0472">Membrane</keyword>
<feature type="transmembrane region" description="Helical" evidence="5">
    <location>
        <begin position="21"/>
        <end position="44"/>
    </location>
</feature>
<dbReference type="GO" id="GO:0005886">
    <property type="term" value="C:plasma membrane"/>
    <property type="evidence" value="ECO:0007669"/>
    <property type="project" value="TreeGrafter"/>
</dbReference>
<evidence type="ECO:0000313" key="6">
    <source>
        <dbReference type="EMBL" id="CAD6196732.1"/>
    </source>
</evidence>
<keyword evidence="2 5" id="KW-0812">Transmembrane</keyword>
<organism evidence="6 7">
    <name type="scientific">Caenorhabditis auriculariae</name>
    <dbReference type="NCBI Taxonomy" id="2777116"/>
    <lineage>
        <taxon>Eukaryota</taxon>
        <taxon>Metazoa</taxon>
        <taxon>Ecdysozoa</taxon>
        <taxon>Nematoda</taxon>
        <taxon>Chromadorea</taxon>
        <taxon>Rhabditida</taxon>
        <taxon>Rhabditina</taxon>
        <taxon>Rhabditomorpha</taxon>
        <taxon>Rhabditoidea</taxon>
        <taxon>Rhabditidae</taxon>
        <taxon>Peloderinae</taxon>
        <taxon>Caenorhabditis</taxon>
    </lineage>
</organism>
<dbReference type="GO" id="GO:0007605">
    <property type="term" value="P:sensory perception of sound"/>
    <property type="evidence" value="ECO:0007669"/>
    <property type="project" value="TreeGrafter"/>
</dbReference>
<evidence type="ECO:0000256" key="4">
    <source>
        <dbReference type="ARBA" id="ARBA00023136"/>
    </source>
</evidence>
<keyword evidence="7" id="KW-1185">Reference proteome</keyword>
<comment type="caution">
    <text evidence="6">The sequence shown here is derived from an EMBL/GenBank/DDBJ whole genome shotgun (WGS) entry which is preliminary data.</text>
</comment>
<comment type="subcellular location">
    <subcellularLocation>
        <location evidence="1">Membrane</location>
        <topology evidence="1">Multi-pass membrane protein</topology>
    </subcellularLocation>
</comment>
<reference evidence="6" key="1">
    <citation type="submission" date="2020-10" db="EMBL/GenBank/DDBJ databases">
        <authorList>
            <person name="Kikuchi T."/>
        </authorList>
    </citation>
    <scope>NUCLEOTIDE SEQUENCE</scope>
    <source>
        <strain evidence="6">NKZ352</strain>
    </source>
</reference>
<dbReference type="InterPro" id="IPR019372">
    <property type="entry name" value="LHFPL"/>
</dbReference>
<proteinExistence type="predicted"/>
<feature type="transmembrane region" description="Helical" evidence="5">
    <location>
        <begin position="158"/>
        <end position="181"/>
    </location>
</feature>
<protein>
    <submittedName>
        <fullName evidence="6">Uncharacterized protein</fullName>
    </submittedName>
</protein>
<evidence type="ECO:0000256" key="5">
    <source>
        <dbReference type="SAM" id="Phobius"/>
    </source>
</evidence>